<dbReference type="InterPro" id="IPR016181">
    <property type="entry name" value="Acyl_CoA_acyltransferase"/>
</dbReference>
<evidence type="ECO:0000313" key="11">
    <source>
        <dbReference type="EMBL" id="AZG75995.1"/>
    </source>
</evidence>
<evidence type="ECO:0000256" key="5">
    <source>
        <dbReference type="ARBA" id="ARBA00023315"/>
    </source>
</evidence>
<evidence type="ECO:0000256" key="7">
    <source>
        <dbReference type="ARBA" id="ARBA00039058"/>
    </source>
</evidence>
<evidence type="ECO:0000313" key="12">
    <source>
        <dbReference type="Proteomes" id="UP000273982"/>
    </source>
</evidence>
<dbReference type="GO" id="GO:0043810">
    <property type="term" value="F:ornithine-acyl [acyl carrier protein] N-acyltransferase activity"/>
    <property type="evidence" value="ECO:0007669"/>
    <property type="project" value="UniProtKB-EC"/>
</dbReference>
<evidence type="ECO:0000256" key="1">
    <source>
        <dbReference type="ARBA" id="ARBA00005189"/>
    </source>
</evidence>
<protein>
    <recommendedName>
        <fullName evidence="8">L-ornithine N(alpha)-acyltransferase</fullName>
        <ecNumber evidence="7">2.3.2.30</ecNumber>
    </recommendedName>
</protein>
<dbReference type="Pfam" id="PF13444">
    <property type="entry name" value="Acetyltransf_5"/>
    <property type="match status" value="1"/>
</dbReference>
<sequence>MWTVNADFGQTIFALVNFPQADAKKPKAAKKTLGETLGRLGALEVRLARGKREVRKAQRLRYDVFYKEGGAIPDARTAFTRRDADRFDKYCDHLIVIDHAAQTRRGKIRPKIVGAYRLMRDDMAKKAGGFYSESEYDVGPLLARHAGKRALELGRSCVLAPYRSKRTIELLWRGLLAYVRAHDIDVMFGCASLHGANPLAHAQALSYLAHYAPAEEAWRVSARDELHTPMRMLARDAFDPRKARDALSPLIKGYLRLGARFGDGAVVDRKFNTTDVFVVMPVAEIDARYLEFFGGAPHRRAA</sequence>
<dbReference type="SUPFAM" id="SSF55729">
    <property type="entry name" value="Acyl-CoA N-acyltransferases (Nat)"/>
    <property type="match status" value="1"/>
</dbReference>
<keyword evidence="2" id="KW-0444">Lipid biosynthesis</keyword>
<dbReference type="Proteomes" id="UP000273982">
    <property type="component" value="Chromosome"/>
</dbReference>
<comment type="function">
    <text evidence="9">Catalyzes the first step in the biosynthesis of ornithine lipids, which are phosphorus-free membrane lipids. Catalyzes the 3-hydroxyacyl-acyl carrier protein-dependent acylation of ornithine to form lyso-ornithine lipid (LOL).</text>
</comment>
<dbReference type="KEGG" id="mros:EHO51_04190"/>
<gene>
    <name evidence="11" type="ORF">EHO51_04190</name>
</gene>
<accession>A0A3G8M3W3</accession>
<proteinExistence type="inferred from homology"/>
<keyword evidence="3 11" id="KW-0808">Transferase</keyword>
<dbReference type="AlphaFoldDB" id="A0A3G8M3W3"/>
<keyword evidence="4" id="KW-0443">Lipid metabolism</keyword>
<dbReference type="PANTHER" id="PTHR37323">
    <property type="entry name" value="GCN5-RELATED N-ACETYLTRANSFERASE"/>
    <property type="match status" value="1"/>
</dbReference>
<reference evidence="11 12" key="1">
    <citation type="submission" date="2018-11" db="EMBL/GenBank/DDBJ databases">
        <title>Genome squencing of methanotrophic bacteria isolated from alkaline groundwater in Korea.</title>
        <authorList>
            <person name="Nguyen L.N."/>
        </authorList>
    </citation>
    <scope>NUCLEOTIDE SEQUENCE [LARGE SCALE GENOMIC DNA]</scope>
    <source>
        <strain evidence="11 12">GW6</strain>
    </source>
</reference>
<evidence type="ECO:0000256" key="2">
    <source>
        <dbReference type="ARBA" id="ARBA00022516"/>
    </source>
</evidence>
<dbReference type="PANTHER" id="PTHR37323:SF1">
    <property type="entry name" value="L-ORNITHINE N(ALPHA)-ACYLTRANSFERASE"/>
    <property type="match status" value="1"/>
</dbReference>
<keyword evidence="5" id="KW-0012">Acyltransferase</keyword>
<evidence type="ECO:0000256" key="8">
    <source>
        <dbReference type="ARBA" id="ARBA00039866"/>
    </source>
</evidence>
<comment type="pathway">
    <text evidence="1">Lipid metabolism.</text>
</comment>
<dbReference type="InterPro" id="IPR052351">
    <property type="entry name" value="Ornithine_N-alpha-AT"/>
</dbReference>
<evidence type="ECO:0000256" key="9">
    <source>
        <dbReference type="ARBA" id="ARBA00045724"/>
    </source>
</evidence>
<dbReference type="EMBL" id="CP034086">
    <property type="protein sequence ID" value="AZG75995.1"/>
    <property type="molecule type" value="Genomic_DNA"/>
</dbReference>
<dbReference type="Gene3D" id="3.40.630.30">
    <property type="match status" value="1"/>
</dbReference>
<organism evidence="11 12">
    <name type="scientific">Methylocystis rosea</name>
    <dbReference type="NCBI Taxonomy" id="173366"/>
    <lineage>
        <taxon>Bacteria</taxon>
        <taxon>Pseudomonadati</taxon>
        <taxon>Pseudomonadota</taxon>
        <taxon>Alphaproteobacteria</taxon>
        <taxon>Hyphomicrobiales</taxon>
        <taxon>Methylocystaceae</taxon>
        <taxon>Methylocystis</taxon>
    </lineage>
</organism>
<name>A0A3G8M3W3_9HYPH</name>
<comment type="catalytic activity">
    <reaction evidence="10">
        <text>a (3R)-hydroxyacyl-[ACP] + L-ornithine = a lyso-ornithine lipid + holo-[ACP] + H(+)</text>
        <dbReference type="Rhea" id="RHEA:20633"/>
        <dbReference type="Rhea" id="RHEA-COMP:9685"/>
        <dbReference type="Rhea" id="RHEA-COMP:9945"/>
        <dbReference type="ChEBI" id="CHEBI:15378"/>
        <dbReference type="ChEBI" id="CHEBI:46911"/>
        <dbReference type="ChEBI" id="CHEBI:64479"/>
        <dbReference type="ChEBI" id="CHEBI:78827"/>
        <dbReference type="ChEBI" id="CHEBI:138482"/>
        <dbReference type="EC" id="2.3.2.30"/>
    </reaction>
    <physiologicalReaction direction="left-to-right" evidence="10">
        <dbReference type="Rhea" id="RHEA:20634"/>
    </physiologicalReaction>
</comment>
<dbReference type="RefSeq" id="WP_124737835.1">
    <property type="nucleotide sequence ID" value="NZ_CP034086.1"/>
</dbReference>
<evidence type="ECO:0000256" key="10">
    <source>
        <dbReference type="ARBA" id="ARBA00047785"/>
    </source>
</evidence>
<comment type="similarity">
    <text evidence="6">Belongs to the acetyltransferase family. OlsB subfamily.</text>
</comment>
<evidence type="ECO:0000256" key="3">
    <source>
        <dbReference type="ARBA" id="ARBA00022679"/>
    </source>
</evidence>
<evidence type="ECO:0000256" key="4">
    <source>
        <dbReference type="ARBA" id="ARBA00023098"/>
    </source>
</evidence>
<evidence type="ECO:0000256" key="6">
    <source>
        <dbReference type="ARBA" id="ARBA00038095"/>
    </source>
</evidence>
<dbReference type="GO" id="GO:0006629">
    <property type="term" value="P:lipid metabolic process"/>
    <property type="evidence" value="ECO:0007669"/>
    <property type="project" value="UniProtKB-KW"/>
</dbReference>
<dbReference type="EC" id="2.3.2.30" evidence="7"/>